<reference evidence="2" key="2">
    <citation type="submission" date="2023-01" db="EMBL/GenBank/DDBJ databases">
        <authorList>
            <person name="Sun Q."/>
            <person name="Evtushenko L."/>
        </authorList>
    </citation>
    <scope>NUCLEOTIDE SEQUENCE</scope>
    <source>
        <strain evidence="2">VKM B-1499</strain>
    </source>
</reference>
<comment type="caution">
    <text evidence="2">The sequence shown here is derived from an EMBL/GenBank/DDBJ whole genome shotgun (WGS) entry which is preliminary data.</text>
</comment>
<dbReference type="InterPro" id="IPR029479">
    <property type="entry name" value="Nitroreductase"/>
</dbReference>
<organism evidence="2 3">
    <name type="scientific">Brevundimonas intermedia</name>
    <dbReference type="NCBI Taxonomy" id="74315"/>
    <lineage>
        <taxon>Bacteria</taxon>
        <taxon>Pseudomonadati</taxon>
        <taxon>Pseudomonadota</taxon>
        <taxon>Alphaproteobacteria</taxon>
        <taxon>Caulobacterales</taxon>
        <taxon>Caulobacteraceae</taxon>
        <taxon>Brevundimonas</taxon>
    </lineage>
</organism>
<dbReference type="SUPFAM" id="SSF55469">
    <property type="entry name" value="FMN-dependent nitroreductase-like"/>
    <property type="match status" value="2"/>
</dbReference>
<dbReference type="PANTHER" id="PTHR23026:SF123">
    <property type="entry name" value="NAD(P)H NITROREDUCTASE RV3131-RELATED"/>
    <property type="match status" value="1"/>
</dbReference>
<accession>A0ABQ5T7G4</accession>
<dbReference type="InterPro" id="IPR000415">
    <property type="entry name" value="Nitroreductase-like"/>
</dbReference>
<feature type="domain" description="Nitroreductase" evidence="1">
    <location>
        <begin position="152"/>
        <end position="321"/>
    </location>
</feature>
<dbReference type="PANTHER" id="PTHR23026">
    <property type="entry name" value="NADPH NITROREDUCTASE"/>
    <property type="match status" value="1"/>
</dbReference>
<evidence type="ECO:0000313" key="3">
    <source>
        <dbReference type="Proteomes" id="UP001143509"/>
    </source>
</evidence>
<dbReference type="InterPro" id="IPR050627">
    <property type="entry name" value="Nitroreductase/BluB"/>
</dbReference>
<protein>
    <submittedName>
        <fullName evidence="2">Tat pathway signal protein</fullName>
    </submittedName>
</protein>
<dbReference type="NCBIfam" id="NF047509">
    <property type="entry name" value="Rv3131_FMN_oxido"/>
    <property type="match status" value="1"/>
</dbReference>
<evidence type="ECO:0000259" key="1">
    <source>
        <dbReference type="Pfam" id="PF00881"/>
    </source>
</evidence>
<dbReference type="Proteomes" id="UP001143509">
    <property type="component" value="Unassembled WGS sequence"/>
</dbReference>
<sequence length="363" mass="38303">MNRRRILIGAGATLALGAVGGVGWRASTGSRGDYDRLTAGFRAPLTDAPPLTELIRYAALAASGHNTQPWRFRLSDGAIDILPDLSRRTPAVDPDDHHLFVSLGCAAENLRIAAAATGRPGELTVGADGPSLRYSFTSGAAQPDPLFAAIPARRSSRTLYDGRPIPANALARLRQAASAPGVAVHLLIDRPSLDRVRDLVVAGNSAQMADPAFMAELKQWLRFNPRAALRHGDGLFSAASGSPVLPDALGGLAFDQFFTAASENARYQAQIASSAAVAVFVAERSDPAHWIAVGRACQRLMLAATGLGLRHAFVNQPVEVAVLRPELAALVGEGGKRPNLVLRLGYGPTLPLSPRRSVDSVII</sequence>
<keyword evidence="3" id="KW-1185">Reference proteome</keyword>
<name>A0ABQ5T7G4_9CAUL</name>
<dbReference type="RefSeq" id="WP_271164937.1">
    <property type="nucleotide sequence ID" value="NZ_BSFD01000004.1"/>
</dbReference>
<dbReference type="EMBL" id="BSFD01000004">
    <property type="protein sequence ID" value="GLK48715.1"/>
    <property type="molecule type" value="Genomic_DNA"/>
</dbReference>
<proteinExistence type="predicted"/>
<evidence type="ECO:0000313" key="2">
    <source>
        <dbReference type="EMBL" id="GLK48715.1"/>
    </source>
</evidence>
<reference evidence="2" key="1">
    <citation type="journal article" date="2014" name="Int. J. Syst. Evol. Microbiol.">
        <title>Complete genome of a new Firmicutes species belonging to the dominant human colonic microbiota ('Ruminococcus bicirculans') reveals two chromosomes and a selective capacity to utilize plant glucans.</title>
        <authorList>
            <consortium name="NISC Comparative Sequencing Program"/>
            <person name="Wegmann U."/>
            <person name="Louis P."/>
            <person name="Goesmann A."/>
            <person name="Henrissat B."/>
            <person name="Duncan S.H."/>
            <person name="Flint H.J."/>
        </authorList>
    </citation>
    <scope>NUCLEOTIDE SEQUENCE</scope>
    <source>
        <strain evidence="2">VKM B-1499</strain>
    </source>
</reference>
<dbReference type="Pfam" id="PF00881">
    <property type="entry name" value="Nitroreductase"/>
    <property type="match status" value="1"/>
</dbReference>
<gene>
    <name evidence="2" type="ORF">GCM10017620_16880</name>
</gene>
<dbReference type="Gene3D" id="3.40.109.10">
    <property type="entry name" value="NADH Oxidase"/>
    <property type="match status" value="1"/>
</dbReference>